<reference evidence="2" key="2">
    <citation type="submission" date="2021-04" db="EMBL/GenBank/DDBJ databases">
        <authorList>
            <person name="Podell S."/>
        </authorList>
    </citation>
    <scope>NUCLEOTIDE SEQUENCE</scope>
    <source>
        <strain evidence="2">Hildebrandi</strain>
    </source>
</reference>
<sequence>MLRPALVTHSTSLDLKQSNFSRYRSTEVDNKVGAKNYSSTGFVEKSLNVMDSQAVARIKEELVEVDAKSDGRLDAEELKVLLRKHAGAFTDSEVVEII</sequence>
<feature type="domain" description="EF-hand" evidence="1">
    <location>
        <begin position="53"/>
        <end position="88"/>
    </location>
</feature>
<keyword evidence="3" id="KW-1185">Reference proteome</keyword>
<dbReference type="Proteomes" id="UP000693970">
    <property type="component" value="Unassembled WGS sequence"/>
</dbReference>
<evidence type="ECO:0000259" key="1">
    <source>
        <dbReference type="PROSITE" id="PS50222"/>
    </source>
</evidence>
<gene>
    <name evidence="2" type="ORF">IV203_033782</name>
</gene>
<reference evidence="2" key="1">
    <citation type="journal article" date="2021" name="Sci. Rep.">
        <title>Diploid genomic architecture of Nitzschia inconspicua, an elite biomass production diatom.</title>
        <authorList>
            <person name="Oliver A."/>
            <person name="Podell S."/>
            <person name="Pinowska A."/>
            <person name="Traller J.C."/>
            <person name="Smith S.R."/>
            <person name="McClure R."/>
            <person name="Beliaev A."/>
            <person name="Bohutskyi P."/>
            <person name="Hill E.A."/>
            <person name="Rabines A."/>
            <person name="Zheng H."/>
            <person name="Allen L.Z."/>
            <person name="Kuo A."/>
            <person name="Grigoriev I.V."/>
            <person name="Allen A.E."/>
            <person name="Hazlebeck D."/>
            <person name="Allen E.E."/>
        </authorList>
    </citation>
    <scope>NUCLEOTIDE SEQUENCE</scope>
    <source>
        <strain evidence="2">Hildebrandi</strain>
    </source>
</reference>
<organism evidence="2 3">
    <name type="scientific">Nitzschia inconspicua</name>
    <dbReference type="NCBI Taxonomy" id="303405"/>
    <lineage>
        <taxon>Eukaryota</taxon>
        <taxon>Sar</taxon>
        <taxon>Stramenopiles</taxon>
        <taxon>Ochrophyta</taxon>
        <taxon>Bacillariophyta</taxon>
        <taxon>Bacillariophyceae</taxon>
        <taxon>Bacillariophycidae</taxon>
        <taxon>Bacillariales</taxon>
        <taxon>Bacillariaceae</taxon>
        <taxon>Nitzschia</taxon>
    </lineage>
</organism>
<evidence type="ECO:0000313" key="2">
    <source>
        <dbReference type="EMBL" id="KAG7373058.1"/>
    </source>
</evidence>
<evidence type="ECO:0000313" key="3">
    <source>
        <dbReference type="Proteomes" id="UP000693970"/>
    </source>
</evidence>
<name>A0A9K3M2H5_9STRA</name>
<dbReference type="AlphaFoldDB" id="A0A9K3M2H5"/>
<dbReference type="PROSITE" id="PS50222">
    <property type="entry name" value="EF_HAND_2"/>
    <property type="match status" value="1"/>
</dbReference>
<dbReference type="InterPro" id="IPR002048">
    <property type="entry name" value="EF_hand_dom"/>
</dbReference>
<dbReference type="GO" id="GO:0005509">
    <property type="term" value="F:calcium ion binding"/>
    <property type="evidence" value="ECO:0007669"/>
    <property type="project" value="InterPro"/>
</dbReference>
<comment type="caution">
    <text evidence="2">The sequence shown here is derived from an EMBL/GenBank/DDBJ whole genome shotgun (WGS) entry which is preliminary data.</text>
</comment>
<proteinExistence type="predicted"/>
<accession>A0A9K3M2H5</accession>
<dbReference type="EMBL" id="JAGRRH010000002">
    <property type="protein sequence ID" value="KAG7373058.1"/>
    <property type="molecule type" value="Genomic_DNA"/>
</dbReference>
<protein>
    <recommendedName>
        <fullName evidence="1">EF-hand domain-containing protein</fullName>
    </recommendedName>
</protein>